<dbReference type="InterPro" id="IPR023459">
    <property type="entry name" value="Tscrpt_elong_fac_GreA/B_fam"/>
</dbReference>
<evidence type="ECO:0000256" key="8">
    <source>
        <dbReference type="SAM" id="MobiDB-lite"/>
    </source>
</evidence>
<proteinExistence type="inferred from homology"/>
<dbReference type="NCBIfam" id="TIGR01462">
    <property type="entry name" value="greA"/>
    <property type="match status" value="1"/>
</dbReference>
<feature type="domain" description="Transcription elongation factor GreA/GreB C-terminal" evidence="9">
    <location>
        <begin position="96"/>
        <end position="171"/>
    </location>
</feature>
<comment type="function">
    <text evidence="6">Necessary for efficient RNA polymerase transcription elongation past template-encoded arresting sites. The arresting sites in DNA have the property of trapping a certain fraction of elongating RNA polymerases that pass through, resulting in locked ternary complexes. Cleavage of the nascent transcript by cleavage factors such as GreA or GreB allows the resumption of elongation from the new 3'terminus. GreA releases sequences of 2 to 3 nucleotides.</text>
</comment>
<dbReference type="GO" id="GO:0032784">
    <property type="term" value="P:regulation of DNA-templated transcription elongation"/>
    <property type="evidence" value="ECO:0007669"/>
    <property type="project" value="InterPro"/>
</dbReference>
<keyword evidence="5" id="KW-0804">Transcription</keyword>
<evidence type="ECO:0000256" key="7">
    <source>
        <dbReference type="ARBA" id="ARBA00030776"/>
    </source>
</evidence>
<evidence type="ECO:0000256" key="4">
    <source>
        <dbReference type="ARBA" id="ARBA00023125"/>
    </source>
</evidence>
<evidence type="ECO:0000256" key="6">
    <source>
        <dbReference type="ARBA" id="ARBA00024916"/>
    </source>
</evidence>
<dbReference type="PANTHER" id="PTHR30437:SF4">
    <property type="entry name" value="TRANSCRIPTION ELONGATION FACTOR GREA"/>
    <property type="match status" value="1"/>
</dbReference>
<dbReference type="PROSITE" id="PS00830">
    <property type="entry name" value="GREAB_2"/>
    <property type="match status" value="1"/>
</dbReference>
<evidence type="ECO:0000256" key="1">
    <source>
        <dbReference type="ARBA" id="ARBA00008213"/>
    </source>
</evidence>
<protein>
    <recommendedName>
        <fullName evidence="2">Transcription elongation factor GreA</fullName>
    </recommendedName>
    <alternativeName>
        <fullName evidence="7">Transcript cleavage factor GreA</fullName>
    </alternativeName>
</protein>
<evidence type="ECO:0000256" key="5">
    <source>
        <dbReference type="ARBA" id="ARBA00023163"/>
    </source>
</evidence>
<dbReference type="AlphaFoldDB" id="A0A6J7HT33"/>
<dbReference type="Pfam" id="PF01272">
    <property type="entry name" value="GreA_GreB"/>
    <property type="match status" value="1"/>
</dbReference>
<dbReference type="PANTHER" id="PTHR30437">
    <property type="entry name" value="TRANSCRIPTION ELONGATION FACTOR GREA"/>
    <property type="match status" value="1"/>
</dbReference>
<dbReference type="Gene3D" id="1.10.287.180">
    <property type="entry name" value="Transcription elongation factor, GreA/GreB, N-terminal domain"/>
    <property type="match status" value="1"/>
</dbReference>
<dbReference type="InterPro" id="IPR036953">
    <property type="entry name" value="GreA/GreB_C_sf"/>
</dbReference>
<dbReference type="Pfam" id="PF03449">
    <property type="entry name" value="GreA_GreB_N"/>
    <property type="match status" value="1"/>
</dbReference>
<feature type="compositionally biased region" description="Basic and acidic residues" evidence="8">
    <location>
        <begin position="52"/>
        <end position="77"/>
    </location>
</feature>
<dbReference type="PIRSF" id="PIRSF006092">
    <property type="entry name" value="GreA_GreB"/>
    <property type="match status" value="1"/>
</dbReference>
<sequence>MDTEFSLIAYPARMSVPVTWLTQDAFNRLSEELADREGARRHEITKRIEAAREEGDLKENGGYHAAREEQGKNEARVRQLRQLLENSQIGVPDSHPDEVSHGKVVTVRFNDFDEEETFLLGSREEAAHVSVEVYSPSSPLGAAVLGKHVGDSASYALANGKSVSVTVVSVETYAG</sequence>
<dbReference type="EMBL" id="CAFBMR010000057">
    <property type="protein sequence ID" value="CAB4919430.1"/>
    <property type="molecule type" value="Genomic_DNA"/>
</dbReference>
<evidence type="ECO:0000313" key="11">
    <source>
        <dbReference type="EMBL" id="CAB4919430.1"/>
    </source>
</evidence>
<dbReference type="FunFam" id="1.10.287.180:FF:000001">
    <property type="entry name" value="Transcription elongation factor GreA"/>
    <property type="match status" value="1"/>
</dbReference>
<keyword evidence="4" id="KW-0238">DNA-binding</keyword>
<keyword evidence="3" id="KW-0805">Transcription regulation</keyword>
<evidence type="ECO:0000259" key="9">
    <source>
        <dbReference type="Pfam" id="PF01272"/>
    </source>
</evidence>
<reference evidence="11" key="1">
    <citation type="submission" date="2020-05" db="EMBL/GenBank/DDBJ databases">
        <authorList>
            <person name="Chiriac C."/>
            <person name="Salcher M."/>
            <person name="Ghai R."/>
            <person name="Kavagutti S V."/>
        </authorList>
    </citation>
    <scope>NUCLEOTIDE SEQUENCE</scope>
</reference>
<dbReference type="InterPro" id="IPR022691">
    <property type="entry name" value="Tscrpt_elong_fac_GreA/B_N"/>
</dbReference>
<accession>A0A6J7HT33</accession>
<dbReference type="InterPro" id="IPR001437">
    <property type="entry name" value="Tscrpt_elong_fac_GreA/B_C"/>
</dbReference>
<dbReference type="HAMAP" id="MF_00105">
    <property type="entry name" value="GreA_GreB"/>
    <property type="match status" value="1"/>
</dbReference>
<dbReference type="GO" id="GO:0070063">
    <property type="term" value="F:RNA polymerase binding"/>
    <property type="evidence" value="ECO:0007669"/>
    <property type="project" value="InterPro"/>
</dbReference>
<dbReference type="GO" id="GO:0003677">
    <property type="term" value="F:DNA binding"/>
    <property type="evidence" value="ECO:0007669"/>
    <property type="project" value="UniProtKB-KW"/>
</dbReference>
<evidence type="ECO:0000256" key="3">
    <source>
        <dbReference type="ARBA" id="ARBA00023015"/>
    </source>
</evidence>
<organism evidence="11">
    <name type="scientific">freshwater metagenome</name>
    <dbReference type="NCBI Taxonomy" id="449393"/>
    <lineage>
        <taxon>unclassified sequences</taxon>
        <taxon>metagenomes</taxon>
        <taxon>ecological metagenomes</taxon>
    </lineage>
</organism>
<dbReference type="InterPro" id="IPR036805">
    <property type="entry name" value="Tscrpt_elong_fac_GreA/B_N_sf"/>
</dbReference>
<dbReference type="InterPro" id="IPR028624">
    <property type="entry name" value="Tscrpt_elong_fac_GreA/B"/>
</dbReference>
<dbReference type="Gene3D" id="3.10.50.30">
    <property type="entry name" value="Transcription elongation factor, GreA/GreB, C-terminal domain"/>
    <property type="match status" value="1"/>
</dbReference>
<feature type="domain" description="Transcription elongation factor GreA/GreB N-terminal" evidence="10">
    <location>
        <begin position="20"/>
        <end position="89"/>
    </location>
</feature>
<name>A0A6J7HT33_9ZZZZ</name>
<dbReference type="GO" id="GO:0006354">
    <property type="term" value="P:DNA-templated transcription elongation"/>
    <property type="evidence" value="ECO:0007669"/>
    <property type="project" value="TreeGrafter"/>
</dbReference>
<evidence type="ECO:0000256" key="2">
    <source>
        <dbReference type="ARBA" id="ARBA00013729"/>
    </source>
</evidence>
<dbReference type="SUPFAM" id="SSF46557">
    <property type="entry name" value="GreA transcript cleavage protein, N-terminal domain"/>
    <property type="match status" value="1"/>
</dbReference>
<evidence type="ECO:0000259" key="10">
    <source>
        <dbReference type="Pfam" id="PF03449"/>
    </source>
</evidence>
<comment type="similarity">
    <text evidence="1">Belongs to the GreA/GreB family.</text>
</comment>
<dbReference type="PROSITE" id="PS00829">
    <property type="entry name" value="GREAB_1"/>
    <property type="match status" value="1"/>
</dbReference>
<feature type="region of interest" description="Disordered" evidence="8">
    <location>
        <begin position="52"/>
        <end position="98"/>
    </location>
</feature>
<dbReference type="NCBIfam" id="NF001262">
    <property type="entry name" value="PRK00226.1-3"/>
    <property type="match status" value="1"/>
</dbReference>
<dbReference type="SUPFAM" id="SSF54534">
    <property type="entry name" value="FKBP-like"/>
    <property type="match status" value="1"/>
</dbReference>
<dbReference type="InterPro" id="IPR018151">
    <property type="entry name" value="TF_GreA/GreB_CS"/>
</dbReference>
<gene>
    <name evidence="11" type="ORF">UFOPK3610_01319</name>
</gene>
<dbReference type="InterPro" id="IPR006359">
    <property type="entry name" value="Tscrpt_elong_fac_GreA"/>
</dbReference>